<dbReference type="InterPro" id="IPR004013">
    <property type="entry name" value="PHP_dom"/>
</dbReference>
<dbReference type="EMBL" id="JBJHZX010000002">
    <property type="protein sequence ID" value="MFL0194344.1"/>
    <property type="molecule type" value="Genomic_DNA"/>
</dbReference>
<dbReference type="InterPro" id="IPR010140">
    <property type="entry name" value="Histidinol_P_phosphatase_HisJ"/>
</dbReference>
<dbReference type="PANTHER" id="PTHR21039:SF0">
    <property type="entry name" value="HISTIDINOL-PHOSPHATASE"/>
    <property type="match status" value="1"/>
</dbReference>
<feature type="domain" description="Polymerase/histidinol phosphatase N-terminal" evidence="9">
    <location>
        <begin position="7"/>
        <end position="86"/>
    </location>
</feature>
<dbReference type="SMART" id="SM00481">
    <property type="entry name" value="POLIIIAc"/>
    <property type="match status" value="1"/>
</dbReference>
<evidence type="ECO:0000259" key="9">
    <source>
        <dbReference type="SMART" id="SM00481"/>
    </source>
</evidence>
<evidence type="ECO:0000256" key="1">
    <source>
        <dbReference type="ARBA" id="ARBA00004970"/>
    </source>
</evidence>
<dbReference type="Pfam" id="PF02811">
    <property type="entry name" value="PHP"/>
    <property type="match status" value="1"/>
</dbReference>
<comment type="catalytic activity">
    <reaction evidence="7 8">
        <text>L-histidinol phosphate + H2O = L-histidinol + phosphate</text>
        <dbReference type="Rhea" id="RHEA:14465"/>
        <dbReference type="ChEBI" id="CHEBI:15377"/>
        <dbReference type="ChEBI" id="CHEBI:43474"/>
        <dbReference type="ChEBI" id="CHEBI:57699"/>
        <dbReference type="ChEBI" id="CHEBI:57980"/>
        <dbReference type="EC" id="3.1.3.15"/>
    </reaction>
</comment>
<dbReference type="PANTHER" id="PTHR21039">
    <property type="entry name" value="HISTIDINOL PHOSPHATASE-RELATED"/>
    <property type="match status" value="1"/>
</dbReference>
<dbReference type="GO" id="GO:0004725">
    <property type="term" value="F:protein tyrosine phosphatase activity"/>
    <property type="evidence" value="ECO:0007669"/>
    <property type="project" value="UniProtKB-EC"/>
</dbReference>
<gene>
    <name evidence="10" type="ORF">ACJDU8_01955</name>
</gene>
<dbReference type="EC" id="3.1.3.15" evidence="3 8"/>
<evidence type="ECO:0000256" key="5">
    <source>
        <dbReference type="ARBA" id="ARBA00022801"/>
    </source>
</evidence>
<comment type="pathway">
    <text evidence="1 8">Amino-acid biosynthesis; L-histidine biosynthesis; L-histidine from 5-phospho-alpha-D-ribose 1-diphosphate: step 8/9.</text>
</comment>
<keyword evidence="11" id="KW-1185">Reference proteome</keyword>
<evidence type="ECO:0000256" key="3">
    <source>
        <dbReference type="ARBA" id="ARBA00013085"/>
    </source>
</evidence>
<evidence type="ECO:0000256" key="8">
    <source>
        <dbReference type="RuleBase" id="RU366003"/>
    </source>
</evidence>
<dbReference type="RefSeq" id="WP_406790463.1">
    <property type="nucleotide sequence ID" value="NZ_JBJHZX010000002.1"/>
</dbReference>
<proteinExistence type="inferred from homology"/>
<evidence type="ECO:0000256" key="4">
    <source>
        <dbReference type="ARBA" id="ARBA00022605"/>
    </source>
</evidence>
<comment type="similarity">
    <text evidence="2 8">Belongs to the PHP hydrolase family. HisK subfamily.</text>
</comment>
<protein>
    <recommendedName>
        <fullName evidence="3 8">Histidinol-phosphatase</fullName>
        <shortName evidence="8">HolPase</shortName>
        <ecNumber evidence="3 8">3.1.3.15</ecNumber>
    </recommendedName>
</protein>
<dbReference type="SUPFAM" id="SSF89550">
    <property type="entry name" value="PHP domain-like"/>
    <property type="match status" value="1"/>
</dbReference>
<accession>A0ABW8SEA2</accession>
<evidence type="ECO:0000256" key="2">
    <source>
        <dbReference type="ARBA" id="ARBA00009152"/>
    </source>
</evidence>
<keyword evidence="4 8" id="KW-0028">Amino-acid biosynthesis</keyword>
<dbReference type="InterPro" id="IPR016195">
    <property type="entry name" value="Pol/histidinol_Pase-like"/>
</dbReference>
<keyword evidence="6 8" id="KW-0368">Histidine biosynthesis</keyword>
<reference evidence="10 11" key="1">
    <citation type="submission" date="2024-11" db="EMBL/GenBank/DDBJ databases">
        <authorList>
            <person name="Heng Y.C."/>
            <person name="Lim A.C.H."/>
            <person name="Lee J.K.Y."/>
            <person name="Kittelmann S."/>
        </authorList>
    </citation>
    <scope>NUCLEOTIDE SEQUENCE [LARGE SCALE GENOMIC DNA]</scope>
    <source>
        <strain evidence="10 11">WILCCON 0269</strain>
    </source>
</reference>
<keyword evidence="5 8" id="KW-0378">Hydrolase</keyword>
<organism evidence="10 11">
    <name type="scientific">Candidatus Clostridium eludens</name>
    <dbReference type="NCBI Taxonomy" id="3381663"/>
    <lineage>
        <taxon>Bacteria</taxon>
        <taxon>Bacillati</taxon>
        <taxon>Bacillota</taxon>
        <taxon>Clostridia</taxon>
        <taxon>Eubacteriales</taxon>
        <taxon>Clostridiaceae</taxon>
        <taxon>Clostridium</taxon>
    </lineage>
</organism>
<evidence type="ECO:0000313" key="10">
    <source>
        <dbReference type="EMBL" id="MFL0194344.1"/>
    </source>
</evidence>
<dbReference type="InterPro" id="IPR003141">
    <property type="entry name" value="Pol/His_phosphatase_N"/>
</dbReference>
<dbReference type="Proteomes" id="UP001623660">
    <property type="component" value="Unassembled WGS sequence"/>
</dbReference>
<comment type="caution">
    <text evidence="10">The sequence shown here is derived from an EMBL/GenBank/DDBJ whole genome shotgun (WGS) entry which is preliminary data.</text>
</comment>
<dbReference type="Gene3D" id="3.20.20.140">
    <property type="entry name" value="Metal-dependent hydrolases"/>
    <property type="match status" value="1"/>
</dbReference>
<sequence length="232" mass="27014">MFKESLIDLHNHSLWSDGINTTKEIIENAIKHNISTIGITDHLQTNKYLSVKFTQVDSYMKELLGLKTYYKNRIKVLIGIEISIFECLKYVENIPFKALKVLDYVLIECLENLAPRIPVNNIEVYLQKFTCRLGLAHTNLLKLANNHGGLVNITKFLSKNNIFWEINSNSMYEFFDDIIIQQNNNIHFLIDLIRDYKINISVGSDTHDLNNYEFGRLYEANRVAETLNRIII</sequence>
<evidence type="ECO:0000313" key="11">
    <source>
        <dbReference type="Proteomes" id="UP001623660"/>
    </source>
</evidence>
<evidence type="ECO:0000256" key="6">
    <source>
        <dbReference type="ARBA" id="ARBA00023102"/>
    </source>
</evidence>
<evidence type="ECO:0000256" key="7">
    <source>
        <dbReference type="ARBA" id="ARBA00049158"/>
    </source>
</evidence>
<name>A0ABW8SEA2_9CLOT</name>